<feature type="region of interest" description="Disordered" evidence="1">
    <location>
        <begin position="1"/>
        <end position="82"/>
    </location>
</feature>
<dbReference type="AlphaFoldDB" id="A0A164YUC0"/>
<dbReference type="OrthoDB" id="3247268at2759"/>
<organism evidence="2 3">
    <name type="scientific">Sistotremastrum niveocremeum HHB9708</name>
    <dbReference type="NCBI Taxonomy" id="1314777"/>
    <lineage>
        <taxon>Eukaryota</taxon>
        <taxon>Fungi</taxon>
        <taxon>Dikarya</taxon>
        <taxon>Basidiomycota</taxon>
        <taxon>Agaricomycotina</taxon>
        <taxon>Agaricomycetes</taxon>
        <taxon>Sistotremastrales</taxon>
        <taxon>Sistotremastraceae</taxon>
        <taxon>Sertulicium</taxon>
        <taxon>Sertulicium niveocremeum</taxon>
    </lineage>
</organism>
<keyword evidence="3" id="KW-1185">Reference proteome</keyword>
<feature type="compositionally biased region" description="Polar residues" evidence="1">
    <location>
        <begin position="1"/>
        <end position="15"/>
    </location>
</feature>
<name>A0A164YUC0_9AGAM</name>
<evidence type="ECO:0000313" key="2">
    <source>
        <dbReference type="EMBL" id="KZS97242.1"/>
    </source>
</evidence>
<feature type="compositionally biased region" description="Polar residues" evidence="1">
    <location>
        <begin position="59"/>
        <end position="81"/>
    </location>
</feature>
<dbReference type="EMBL" id="KV419397">
    <property type="protein sequence ID" value="KZS97242.1"/>
    <property type="molecule type" value="Genomic_DNA"/>
</dbReference>
<dbReference type="Proteomes" id="UP000076722">
    <property type="component" value="Unassembled WGS sequence"/>
</dbReference>
<reference evidence="2 3" key="1">
    <citation type="journal article" date="2016" name="Mol. Biol. Evol.">
        <title>Comparative Genomics of Early-Diverging Mushroom-Forming Fungi Provides Insights into the Origins of Lignocellulose Decay Capabilities.</title>
        <authorList>
            <person name="Nagy L.G."/>
            <person name="Riley R."/>
            <person name="Tritt A."/>
            <person name="Adam C."/>
            <person name="Daum C."/>
            <person name="Floudas D."/>
            <person name="Sun H."/>
            <person name="Yadav J.S."/>
            <person name="Pangilinan J."/>
            <person name="Larsson K.H."/>
            <person name="Matsuura K."/>
            <person name="Barry K."/>
            <person name="Labutti K."/>
            <person name="Kuo R."/>
            <person name="Ohm R.A."/>
            <person name="Bhattacharya S.S."/>
            <person name="Shirouzu T."/>
            <person name="Yoshinaga Y."/>
            <person name="Martin F.M."/>
            <person name="Grigoriev I.V."/>
            <person name="Hibbett D.S."/>
        </authorList>
    </citation>
    <scope>NUCLEOTIDE SEQUENCE [LARGE SCALE GENOMIC DNA]</scope>
    <source>
        <strain evidence="2 3">HHB9708</strain>
    </source>
</reference>
<gene>
    <name evidence="2" type="ORF">SISNIDRAFT_482172</name>
</gene>
<feature type="region of interest" description="Disordered" evidence="1">
    <location>
        <begin position="144"/>
        <end position="174"/>
    </location>
</feature>
<accession>A0A164YUC0</accession>
<feature type="compositionally biased region" description="Low complexity" evidence="1">
    <location>
        <begin position="16"/>
        <end position="35"/>
    </location>
</feature>
<evidence type="ECO:0000256" key="1">
    <source>
        <dbReference type="SAM" id="MobiDB-lite"/>
    </source>
</evidence>
<sequence>MSETIVDTASPNATRASESSLELPASSDSAPSPSTEDWDRTTSEEVQEVAAPSGPSTPPSRSQSGIPEQVDETPNTANARRSLTELMKAHAEKGKDLNLSDEDAERLTEELGNWINSDSSPYEPDDDFFCRRSSLDDAALQRHLTANSNPTNARPRGQSESVACRAPTVAATRG</sequence>
<protein>
    <submittedName>
        <fullName evidence="2">Uncharacterized protein</fullName>
    </submittedName>
</protein>
<proteinExistence type="predicted"/>
<evidence type="ECO:0000313" key="3">
    <source>
        <dbReference type="Proteomes" id="UP000076722"/>
    </source>
</evidence>